<evidence type="ECO:0000313" key="5">
    <source>
        <dbReference type="Proteomes" id="UP000680865"/>
    </source>
</evidence>
<dbReference type="RefSeq" id="WP_212995774.1">
    <property type="nucleotide sequence ID" value="NZ_BAAATW010000002.1"/>
</dbReference>
<dbReference type="CDD" id="cd02440">
    <property type="entry name" value="AdoMet_MTases"/>
    <property type="match status" value="1"/>
</dbReference>
<reference evidence="4" key="1">
    <citation type="submission" date="2021-03" db="EMBL/GenBank/DDBJ databases">
        <title>Whole genome shotgun sequence of Actinoplanes consettensis NBRC 14913.</title>
        <authorList>
            <person name="Komaki H."/>
            <person name="Tamura T."/>
        </authorList>
    </citation>
    <scope>NUCLEOTIDE SEQUENCE</scope>
    <source>
        <strain evidence="4">NBRC 14913</strain>
    </source>
</reference>
<keyword evidence="5" id="KW-1185">Reference proteome</keyword>
<evidence type="ECO:0000256" key="1">
    <source>
        <dbReference type="ARBA" id="ARBA00022603"/>
    </source>
</evidence>
<gene>
    <name evidence="4" type="ORF">Aco04nite_07680</name>
</gene>
<sequence length="221" mass="24064">MSTFRRDAALSDYIVRSCTPPDPVVASLVEHTEKAGELFEMMTPVEQAGFLTLLSHCMSPRLVIDVGTFTGLSALSFARGLAPGGRVITCDVTQEWIGTAVEHWKQAGMDDRIEFRLGPAWKTLGSLAGGAQADIIFIDADKMSYPRYYQAAVPLLRSGGVLILDNVLLKGTVLRPEDVEDEMPRMAAETMRGVNAMLAADHRLQTVMLPIADGVTVARKK</sequence>
<dbReference type="PANTHER" id="PTHR10509:SF14">
    <property type="entry name" value="CAFFEOYL-COA O-METHYLTRANSFERASE 3-RELATED"/>
    <property type="match status" value="1"/>
</dbReference>
<dbReference type="SUPFAM" id="SSF53335">
    <property type="entry name" value="S-adenosyl-L-methionine-dependent methyltransferases"/>
    <property type="match status" value="1"/>
</dbReference>
<proteinExistence type="predicted"/>
<protein>
    <submittedName>
        <fullName evidence="4">O-methyltransferase</fullName>
    </submittedName>
</protein>
<dbReference type="GO" id="GO:0008171">
    <property type="term" value="F:O-methyltransferase activity"/>
    <property type="evidence" value="ECO:0007669"/>
    <property type="project" value="InterPro"/>
</dbReference>
<dbReference type="Gene3D" id="3.40.50.150">
    <property type="entry name" value="Vaccinia Virus protein VP39"/>
    <property type="match status" value="1"/>
</dbReference>
<accession>A0A919S9Q1</accession>
<dbReference type="PANTHER" id="PTHR10509">
    <property type="entry name" value="O-METHYLTRANSFERASE-RELATED"/>
    <property type="match status" value="1"/>
</dbReference>
<dbReference type="AlphaFoldDB" id="A0A919S9Q1"/>
<keyword evidence="1" id="KW-0489">Methyltransferase</keyword>
<dbReference type="PROSITE" id="PS51682">
    <property type="entry name" value="SAM_OMT_I"/>
    <property type="match status" value="1"/>
</dbReference>
<comment type="caution">
    <text evidence="4">The sequence shown here is derived from an EMBL/GenBank/DDBJ whole genome shotgun (WGS) entry which is preliminary data.</text>
</comment>
<dbReference type="EMBL" id="BOQP01000004">
    <property type="protein sequence ID" value="GIM67755.1"/>
    <property type="molecule type" value="Genomic_DNA"/>
</dbReference>
<dbReference type="Pfam" id="PF01596">
    <property type="entry name" value="Methyltransf_3"/>
    <property type="match status" value="1"/>
</dbReference>
<dbReference type="InterPro" id="IPR050362">
    <property type="entry name" value="Cation-dep_OMT"/>
</dbReference>
<name>A0A919S9Q1_9ACTN</name>
<dbReference type="InterPro" id="IPR002935">
    <property type="entry name" value="SAM_O-MeTrfase"/>
</dbReference>
<evidence type="ECO:0000313" key="4">
    <source>
        <dbReference type="EMBL" id="GIM67755.1"/>
    </source>
</evidence>
<evidence type="ECO:0000256" key="2">
    <source>
        <dbReference type="ARBA" id="ARBA00022679"/>
    </source>
</evidence>
<dbReference type="InterPro" id="IPR029063">
    <property type="entry name" value="SAM-dependent_MTases_sf"/>
</dbReference>
<dbReference type="GO" id="GO:0008757">
    <property type="term" value="F:S-adenosylmethionine-dependent methyltransferase activity"/>
    <property type="evidence" value="ECO:0007669"/>
    <property type="project" value="TreeGrafter"/>
</dbReference>
<evidence type="ECO:0000256" key="3">
    <source>
        <dbReference type="ARBA" id="ARBA00022691"/>
    </source>
</evidence>
<dbReference type="Proteomes" id="UP000680865">
    <property type="component" value="Unassembled WGS sequence"/>
</dbReference>
<keyword evidence="2" id="KW-0808">Transferase</keyword>
<organism evidence="4 5">
    <name type="scientific">Winogradskya consettensis</name>
    <dbReference type="NCBI Taxonomy" id="113560"/>
    <lineage>
        <taxon>Bacteria</taxon>
        <taxon>Bacillati</taxon>
        <taxon>Actinomycetota</taxon>
        <taxon>Actinomycetes</taxon>
        <taxon>Micromonosporales</taxon>
        <taxon>Micromonosporaceae</taxon>
        <taxon>Winogradskya</taxon>
    </lineage>
</organism>
<dbReference type="GO" id="GO:0032259">
    <property type="term" value="P:methylation"/>
    <property type="evidence" value="ECO:0007669"/>
    <property type="project" value="UniProtKB-KW"/>
</dbReference>
<keyword evidence="3" id="KW-0949">S-adenosyl-L-methionine</keyword>